<dbReference type="RefSeq" id="WP_006983830.1">
    <property type="nucleotide sequence ID" value="NZ_ABVL01000045.1"/>
</dbReference>
<accession>B4DC72</accession>
<protein>
    <recommendedName>
        <fullName evidence="12">FtsX-like permease family protein</fullName>
    </recommendedName>
</protein>
<evidence type="ECO:0000256" key="4">
    <source>
        <dbReference type="ARBA" id="ARBA00022989"/>
    </source>
</evidence>
<keyword evidence="11" id="KW-1185">Reference proteome</keyword>
<evidence type="ECO:0000259" key="8">
    <source>
        <dbReference type="Pfam" id="PF02687"/>
    </source>
</evidence>
<dbReference type="PANTHER" id="PTHR30572">
    <property type="entry name" value="MEMBRANE COMPONENT OF TRANSPORTER-RELATED"/>
    <property type="match status" value="1"/>
</dbReference>
<keyword evidence="3 7" id="KW-0812">Transmembrane</keyword>
<comment type="caution">
    <text evidence="10">The sequence shown here is derived from an EMBL/GenBank/DDBJ whole genome shotgun (WGS) entry which is preliminary data.</text>
</comment>
<feature type="transmembrane region" description="Helical" evidence="7">
    <location>
        <begin position="379"/>
        <end position="400"/>
    </location>
</feature>
<name>B4DC72_9BACT</name>
<dbReference type="Pfam" id="PF02687">
    <property type="entry name" value="FtsX"/>
    <property type="match status" value="1"/>
</dbReference>
<dbReference type="InterPro" id="IPR050250">
    <property type="entry name" value="Macrolide_Exporter_MacB"/>
</dbReference>
<keyword evidence="5 7" id="KW-0472">Membrane</keyword>
<feature type="transmembrane region" description="Helical" evidence="7">
    <location>
        <begin position="27"/>
        <end position="47"/>
    </location>
</feature>
<proteinExistence type="inferred from homology"/>
<dbReference type="Proteomes" id="UP000005824">
    <property type="component" value="Unassembled WGS sequence"/>
</dbReference>
<dbReference type="Pfam" id="PF12704">
    <property type="entry name" value="MacB_PCD"/>
    <property type="match status" value="1"/>
</dbReference>
<evidence type="ECO:0008006" key="12">
    <source>
        <dbReference type="Google" id="ProtNLM"/>
    </source>
</evidence>
<evidence type="ECO:0000259" key="9">
    <source>
        <dbReference type="Pfam" id="PF12704"/>
    </source>
</evidence>
<gene>
    <name evidence="10" type="ORF">CfE428DRAFT_6513</name>
</gene>
<organism evidence="10 11">
    <name type="scientific">Chthoniobacter flavus Ellin428</name>
    <dbReference type="NCBI Taxonomy" id="497964"/>
    <lineage>
        <taxon>Bacteria</taxon>
        <taxon>Pseudomonadati</taxon>
        <taxon>Verrucomicrobiota</taxon>
        <taxon>Spartobacteria</taxon>
        <taxon>Chthoniobacterales</taxon>
        <taxon>Chthoniobacteraceae</taxon>
        <taxon>Chthoniobacter</taxon>
    </lineage>
</organism>
<feature type="transmembrane region" description="Helical" evidence="7">
    <location>
        <begin position="289"/>
        <end position="314"/>
    </location>
</feature>
<evidence type="ECO:0000256" key="3">
    <source>
        <dbReference type="ARBA" id="ARBA00022692"/>
    </source>
</evidence>
<dbReference type="EMBL" id="ABVL01000045">
    <property type="protein sequence ID" value="EDY15949.1"/>
    <property type="molecule type" value="Genomic_DNA"/>
</dbReference>
<reference evidence="10 11" key="1">
    <citation type="journal article" date="2011" name="J. Bacteriol.">
        <title>Genome sequence of Chthoniobacter flavus Ellin428, an aerobic heterotrophic soil bacterium.</title>
        <authorList>
            <person name="Kant R."/>
            <person name="van Passel M.W."/>
            <person name="Palva A."/>
            <person name="Lucas S."/>
            <person name="Lapidus A."/>
            <person name="Glavina Del Rio T."/>
            <person name="Dalin E."/>
            <person name="Tice H."/>
            <person name="Bruce D."/>
            <person name="Goodwin L."/>
            <person name="Pitluck S."/>
            <person name="Larimer F.W."/>
            <person name="Land M.L."/>
            <person name="Hauser L."/>
            <person name="Sangwan P."/>
            <person name="de Vos W.M."/>
            <person name="Janssen P.H."/>
            <person name="Smidt H."/>
        </authorList>
    </citation>
    <scope>NUCLEOTIDE SEQUENCE [LARGE SCALE GENOMIC DNA]</scope>
    <source>
        <strain evidence="10 11">Ellin428</strain>
    </source>
</reference>
<keyword evidence="2" id="KW-1003">Cell membrane</keyword>
<evidence type="ECO:0000256" key="2">
    <source>
        <dbReference type="ARBA" id="ARBA00022475"/>
    </source>
</evidence>
<evidence type="ECO:0000256" key="6">
    <source>
        <dbReference type="ARBA" id="ARBA00038076"/>
    </source>
</evidence>
<evidence type="ECO:0000313" key="11">
    <source>
        <dbReference type="Proteomes" id="UP000005824"/>
    </source>
</evidence>
<dbReference type="STRING" id="497964.CfE428DRAFT_6513"/>
<comment type="similarity">
    <text evidence="6">Belongs to the ABC-4 integral membrane protein family.</text>
</comment>
<dbReference type="InParanoid" id="B4DC72"/>
<dbReference type="AlphaFoldDB" id="B4DC72"/>
<evidence type="ECO:0000256" key="7">
    <source>
        <dbReference type="SAM" id="Phobius"/>
    </source>
</evidence>
<dbReference type="GO" id="GO:0005886">
    <property type="term" value="C:plasma membrane"/>
    <property type="evidence" value="ECO:0007669"/>
    <property type="project" value="UniProtKB-SubCell"/>
</dbReference>
<dbReference type="InterPro" id="IPR003838">
    <property type="entry name" value="ABC3_permease_C"/>
</dbReference>
<dbReference type="PANTHER" id="PTHR30572:SF4">
    <property type="entry name" value="ABC TRANSPORTER PERMEASE YTRF"/>
    <property type="match status" value="1"/>
</dbReference>
<feature type="domain" description="MacB-like periplasmic core" evidence="9">
    <location>
        <begin position="26"/>
        <end position="251"/>
    </location>
</feature>
<feature type="transmembrane region" description="Helical" evidence="7">
    <location>
        <begin position="334"/>
        <end position="359"/>
    </location>
</feature>
<dbReference type="InterPro" id="IPR025857">
    <property type="entry name" value="MacB_PCD"/>
</dbReference>
<evidence type="ECO:0000256" key="1">
    <source>
        <dbReference type="ARBA" id="ARBA00004651"/>
    </source>
</evidence>
<keyword evidence="4 7" id="KW-1133">Transmembrane helix</keyword>
<sequence length="414" mass="45071">MKRFLIEFRESAALALSSIAAHKLRSALTLLGVLVGVFSIILVMTAMRAMQNNIENQLGGLGAKTFVVQKMPGAYFGGREGLMKFWRRHDVDYPQAQRFERQANFAPHIGLHTNFTTSEVTSIYGKTPPNVMVGGVTPGVFVVNRWDIAEGRALLESDLESSRDVCVLNDVVARALFPHGSAVGQRIKIAAIPYTVVGVFENTTSGNMEVNGLVQIPLTTGLNRYGRTREISILVTVDDAATFDDTVEQARGLVRSIRKVPPGKEDDFEILTSAAMIEQFQKVTRAVRLGLTFVSSIALLAAGVGIMNIMLVSVTERTREIGVRRALGARRSSILTQFLIEAVVLCQIGGILGIAAGLTGARLLATYLLHLPPAYPLDWTVFALVICSVVGLVFGSYPAWKASHLDPIDALRYE</sequence>
<evidence type="ECO:0000256" key="5">
    <source>
        <dbReference type="ARBA" id="ARBA00023136"/>
    </source>
</evidence>
<dbReference type="GO" id="GO:0022857">
    <property type="term" value="F:transmembrane transporter activity"/>
    <property type="evidence" value="ECO:0007669"/>
    <property type="project" value="TreeGrafter"/>
</dbReference>
<comment type="subcellular location">
    <subcellularLocation>
        <location evidence="1">Cell membrane</location>
        <topology evidence="1">Multi-pass membrane protein</topology>
    </subcellularLocation>
</comment>
<feature type="domain" description="ABC3 transporter permease C-terminal" evidence="8">
    <location>
        <begin position="293"/>
        <end position="407"/>
    </location>
</feature>
<evidence type="ECO:0000313" key="10">
    <source>
        <dbReference type="EMBL" id="EDY15949.1"/>
    </source>
</evidence>
<dbReference type="eggNOG" id="COG0577">
    <property type="taxonomic scope" value="Bacteria"/>
</dbReference>